<evidence type="ECO:0000313" key="1">
    <source>
        <dbReference type="EMBL" id="KAK0601748.1"/>
    </source>
</evidence>
<dbReference type="PANTHER" id="PTHR36803:SF1">
    <property type="entry name" value="PROTEIN CHLORORESPIRATORY REDUCTION 7, CHLOROPLASTIC"/>
    <property type="match status" value="1"/>
</dbReference>
<comment type="caution">
    <text evidence="1">The sequence shown here is derived from an EMBL/GenBank/DDBJ whole genome shotgun (WGS) entry which is preliminary data.</text>
</comment>
<keyword evidence="2" id="KW-1185">Reference proteome</keyword>
<reference evidence="1" key="1">
    <citation type="journal article" date="2022" name="Plant J.">
        <title>Strategies of tolerance reflected in two North American maple genomes.</title>
        <authorList>
            <person name="McEvoy S.L."/>
            <person name="Sezen U.U."/>
            <person name="Trouern-Trend A."/>
            <person name="McMahon S.M."/>
            <person name="Schaberg P.G."/>
            <person name="Yang J."/>
            <person name="Wegrzyn J.L."/>
            <person name="Swenson N.G."/>
        </authorList>
    </citation>
    <scope>NUCLEOTIDE SEQUENCE</scope>
    <source>
        <strain evidence="1">NS2018</strain>
    </source>
</reference>
<dbReference type="Gene3D" id="3.90.940.40">
    <property type="entry name" value="Protein CHLORORESPIRATORY REDUCTION 7"/>
    <property type="match status" value="1"/>
</dbReference>
<accession>A0AA39T3L7</accession>
<dbReference type="GO" id="GO:0009570">
    <property type="term" value="C:chloroplast stroma"/>
    <property type="evidence" value="ECO:0007669"/>
    <property type="project" value="TreeGrafter"/>
</dbReference>
<dbReference type="EMBL" id="JAUESC010000003">
    <property type="protein sequence ID" value="KAK0601748.1"/>
    <property type="molecule type" value="Genomic_DNA"/>
</dbReference>
<evidence type="ECO:0000313" key="2">
    <source>
        <dbReference type="Proteomes" id="UP001168877"/>
    </source>
</evidence>
<protein>
    <submittedName>
        <fullName evidence="1">Uncharacterized protein</fullName>
    </submittedName>
</protein>
<gene>
    <name evidence="1" type="ORF">LWI29_027083</name>
</gene>
<dbReference type="InterPro" id="IPR038150">
    <property type="entry name" value="CRR7-like_sf"/>
</dbReference>
<dbReference type="AlphaFoldDB" id="A0AA39T3L7"/>
<organism evidence="1 2">
    <name type="scientific">Acer saccharum</name>
    <name type="common">Sugar maple</name>
    <dbReference type="NCBI Taxonomy" id="4024"/>
    <lineage>
        <taxon>Eukaryota</taxon>
        <taxon>Viridiplantae</taxon>
        <taxon>Streptophyta</taxon>
        <taxon>Embryophyta</taxon>
        <taxon>Tracheophyta</taxon>
        <taxon>Spermatophyta</taxon>
        <taxon>Magnoliopsida</taxon>
        <taxon>eudicotyledons</taxon>
        <taxon>Gunneridae</taxon>
        <taxon>Pentapetalae</taxon>
        <taxon>rosids</taxon>
        <taxon>malvids</taxon>
        <taxon>Sapindales</taxon>
        <taxon>Sapindaceae</taxon>
        <taxon>Hippocastanoideae</taxon>
        <taxon>Acereae</taxon>
        <taxon>Acer</taxon>
    </lineage>
</organism>
<dbReference type="Pfam" id="PF12095">
    <property type="entry name" value="CRR7"/>
    <property type="match status" value="1"/>
</dbReference>
<proteinExistence type="predicted"/>
<reference evidence="1" key="2">
    <citation type="submission" date="2023-06" db="EMBL/GenBank/DDBJ databases">
        <authorList>
            <person name="Swenson N.G."/>
            <person name="Wegrzyn J.L."/>
            <person name="Mcevoy S.L."/>
        </authorList>
    </citation>
    <scope>NUCLEOTIDE SEQUENCE</scope>
    <source>
        <strain evidence="1">NS2018</strain>
        <tissue evidence="1">Leaf</tissue>
    </source>
</reference>
<dbReference type="Proteomes" id="UP001168877">
    <property type="component" value="Unassembled WGS sequence"/>
</dbReference>
<dbReference type="InterPro" id="IPR021954">
    <property type="entry name" value="CRR7"/>
</dbReference>
<name>A0AA39T3L7_ACESA</name>
<sequence length="265" mass="31103">MEAVTTSLQVCAKRRRIAYSRTETYVLLEPGKDEMFVTEEELKARLTYWLENWPVLREEEIQSLNSSSTQVDVSSNEVVEGNPRKWQPFRRRHILDGYSTEAVADVSSWGEDDIRDTNKFLERANELYLKKMGKLRIWRDSFTKPDPKYERLLKLQKEKQILSEYPHLREPLQFALTYLDPSLRAQVLEKGLLRLLGGWRSRELERRFRTVFARKIELELSRSSSSLDRDDYISLVLEIQELISLLTRVLVDLLNSSSSRTTPCA</sequence>
<dbReference type="PANTHER" id="PTHR36803">
    <property type="entry name" value="PROTEIN CHLORORESPIRATORY REDUCTION 7, CHLOROPLASTIC"/>
    <property type="match status" value="1"/>
</dbReference>